<dbReference type="RefSeq" id="WP_118926925.1">
    <property type="nucleotide sequence ID" value="NZ_QXGH01000024.1"/>
</dbReference>
<proteinExistence type="predicted"/>
<comment type="caution">
    <text evidence="1">The sequence shown here is derived from an EMBL/GenBank/DDBJ whole genome shotgun (WGS) entry which is preliminary data.</text>
</comment>
<dbReference type="Proteomes" id="UP000283644">
    <property type="component" value="Unassembled WGS sequence"/>
</dbReference>
<sequence length="99" mass="10836">MARFRYGDFVRHRDDPRVGMVTDVSGTGVVEVEFTVLFNVAEFDQDDLVLVARTARDLVAAVSRGAAACCSPRRVQVDCIVNPSCSLTTACVDRRRSGL</sequence>
<accession>A0A417XYG1</accession>
<evidence type="ECO:0000313" key="1">
    <source>
        <dbReference type="EMBL" id="RHW25410.1"/>
    </source>
</evidence>
<dbReference type="EMBL" id="QXGH01000024">
    <property type="protein sequence ID" value="RHW25410.1"/>
    <property type="molecule type" value="Genomic_DNA"/>
</dbReference>
<dbReference type="AlphaFoldDB" id="A0A417XYG1"/>
<keyword evidence="2" id="KW-1185">Reference proteome</keyword>
<organism evidence="1 2">
    <name type="scientific">Nocardioides immobilis</name>
    <dbReference type="NCBI Taxonomy" id="2049295"/>
    <lineage>
        <taxon>Bacteria</taxon>
        <taxon>Bacillati</taxon>
        <taxon>Actinomycetota</taxon>
        <taxon>Actinomycetes</taxon>
        <taxon>Propionibacteriales</taxon>
        <taxon>Nocardioidaceae</taxon>
        <taxon>Nocardioides</taxon>
    </lineage>
</organism>
<gene>
    <name evidence="1" type="ORF">D0Z08_19475</name>
</gene>
<evidence type="ECO:0000313" key="2">
    <source>
        <dbReference type="Proteomes" id="UP000283644"/>
    </source>
</evidence>
<name>A0A417XYG1_9ACTN</name>
<protein>
    <submittedName>
        <fullName evidence="1">Uncharacterized protein</fullName>
    </submittedName>
</protein>
<reference evidence="1 2" key="1">
    <citation type="submission" date="2018-09" db="EMBL/GenBank/DDBJ databases">
        <title>Genome sequencing of Nocardioides immobilis CCTCC AB 2017083 for comparison to Nocardioides silvaticus.</title>
        <authorList>
            <person name="Li C."/>
            <person name="Wang G."/>
        </authorList>
    </citation>
    <scope>NUCLEOTIDE SEQUENCE [LARGE SCALE GENOMIC DNA]</scope>
    <source>
        <strain evidence="1 2">CCTCC AB 2017083</strain>
    </source>
</reference>